<keyword evidence="6" id="KW-1185">Reference proteome</keyword>
<keyword evidence="3" id="KW-0949">S-adenosyl-L-methionine</keyword>
<keyword evidence="2 5" id="KW-0808">Transferase</keyword>
<accession>E1JTS8</accession>
<gene>
    <name evidence="5" type="ORF">DesfrDRAFT_1027</name>
</gene>
<dbReference type="STRING" id="596151.DesfrDRAFT_1027"/>
<dbReference type="InterPro" id="IPR013216">
    <property type="entry name" value="Methyltransf_11"/>
</dbReference>
<evidence type="ECO:0000256" key="1">
    <source>
        <dbReference type="ARBA" id="ARBA00022603"/>
    </source>
</evidence>
<dbReference type="GO" id="GO:0008757">
    <property type="term" value="F:S-adenosylmethionine-dependent methyltransferase activity"/>
    <property type="evidence" value="ECO:0007669"/>
    <property type="project" value="InterPro"/>
</dbReference>
<sequence>MTGVTHNACPICGGAFDIVAVSSHMRRIARCRDCRHAFVQNPPSREALFAWFQGESYFADNYNRQGIFSLEDDAQWEGWLAGRFDELEWYIPEAGLASGPPRRVFEVGCLEGRLVDALARRGHAVAACDINETMTRRGRRAFGRDIRTGTVGRCAPPLGAFDVVLVYFVLQYEPCPQTAFASWMRLLAPGGRIFCIFPVGESSRVDPVGLHFFSRASLTRLARTHLYDYRLTVVAEDRPGRKEHKAVLVGSNPA</sequence>
<feature type="domain" description="Methyltransferase type 11" evidence="4">
    <location>
        <begin position="106"/>
        <end position="195"/>
    </location>
</feature>
<dbReference type="Gene3D" id="3.40.50.150">
    <property type="entry name" value="Vaccinia Virus protein VP39"/>
    <property type="match status" value="1"/>
</dbReference>
<evidence type="ECO:0000259" key="4">
    <source>
        <dbReference type="Pfam" id="PF08241"/>
    </source>
</evidence>
<reference evidence="5 6" key="1">
    <citation type="submission" date="2010-08" db="EMBL/GenBank/DDBJ databases">
        <title>The draft genome of Desulfovibrio fructosovorans JJ.</title>
        <authorList>
            <consortium name="US DOE Joint Genome Institute (JGI-PGF)"/>
            <person name="Lucas S."/>
            <person name="Copeland A."/>
            <person name="Lapidus A."/>
            <person name="Cheng J.-F."/>
            <person name="Bruce D."/>
            <person name="Goodwin L."/>
            <person name="Pitluck S."/>
            <person name="Land M.L."/>
            <person name="Hauser L."/>
            <person name="Chang Y.-J."/>
            <person name="Jeffries C."/>
            <person name="Wall J.D."/>
            <person name="Stahl D.A."/>
            <person name="Arkin A.P."/>
            <person name="Dehal P."/>
            <person name="Stolyar S.M."/>
            <person name="Hazen T.C."/>
            <person name="Woyke T.J."/>
        </authorList>
    </citation>
    <scope>NUCLEOTIDE SEQUENCE [LARGE SCALE GENOMIC DNA]</scope>
    <source>
        <strain evidence="5 6">JJ</strain>
    </source>
</reference>
<dbReference type="EMBL" id="AECZ01000005">
    <property type="protein sequence ID" value="EFL52207.1"/>
    <property type="molecule type" value="Genomic_DNA"/>
</dbReference>
<evidence type="ECO:0000256" key="3">
    <source>
        <dbReference type="ARBA" id="ARBA00022691"/>
    </source>
</evidence>
<dbReference type="eggNOG" id="COG2226">
    <property type="taxonomic scope" value="Bacteria"/>
</dbReference>
<dbReference type="Pfam" id="PF08241">
    <property type="entry name" value="Methyltransf_11"/>
    <property type="match status" value="1"/>
</dbReference>
<evidence type="ECO:0000313" key="6">
    <source>
        <dbReference type="Proteomes" id="UP000006250"/>
    </source>
</evidence>
<evidence type="ECO:0000256" key="2">
    <source>
        <dbReference type="ARBA" id="ARBA00022679"/>
    </source>
</evidence>
<dbReference type="RefSeq" id="WP_005991753.1">
    <property type="nucleotide sequence ID" value="NZ_AECZ01000005.1"/>
</dbReference>
<dbReference type="GO" id="GO:0032259">
    <property type="term" value="P:methylation"/>
    <property type="evidence" value="ECO:0007669"/>
    <property type="project" value="UniProtKB-KW"/>
</dbReference>
<organism evidence="5 6">
    <name type="scientific">Solidesulfovibrio fructosivorans JJ]</name>
    <dbReference type="NCBI Taxonomy" id="596151"/>
    <lineage>
        <taxon>Bacteria</taxon>
        <taxon>Pseudomonadati</taxon>
        <taxon>Thermodesulfobacteriota</taxon>
        <taxon>Desulfovibrionia</taxon>
        <taxon>Desulfovibrionales</taxon>
        <taxon>Desulfovibrionaceae</taxon>
        <taxon>Solidesulfovibrio</taxon>
    </lineage>
</organism>
<dbReference type="Proteomes" id="UP000006250">
    <property type="component" value="Unassembled WGS sequence"/>
</dbReference>
<dbReference type="SUPFAM" id="SSF53335">
    <property type="entry name" value="S-adenosyl-L-methionine-dependent methyltransferases"/>
    <property type="match status" value="1"/>
</dbReference>
<keyword evidence="1 5" id="KW-0489">Methyltransferase</keyword>
<dbReference type="InterPro" id="IPR029063">
    <property type="entry name" value="SAM-dependent_MTases_sf"/>
</dbReference>
<dbReference type="OrthoDB" id="529208at2"/>
<name>E1JTS8_SOLFR</name>
<dbReference type="PANTHER" id="PTHR43464:SF19">
    <property type="entry name" value="UBIQUINONE BIOSYNTHESIS O-METHYLTRANSFERASE, MITOCHONDRIAL"/>
    <property type="match status" value="1"/>
</dbReference>
<dbReference type="PANTHER" id="PTHR43464">
    <property type="entry name" value="METHYLTRANSFERASE"/>
    <property type="match status" value="1"/>
</dbReference>
<dbReference type="CDD" id="cd02440">
    <property type="entry name" value="AdoMet_MTases"/>
    <property type="match status" value="1"/>
</dbReference>
<comment type="caution">
    <text evidence="5">The sequence shown here is derived from an EMBL/GenBank/DDBJ whole genome shotgun (WGS) entry which is preliminary data.</text>
</comment>
<dbReference type="AlphaFoldDB" id="E1JTS8"/>
<proteinExistence type="predicted"/>
<evidence type="ECO:0000313" key="5">
    <source>
        <dbReference type="EMBL" id="EFL52207.1"/>
    </source>
</evidence>
<protein>
    <submittedName>
        <fullName evidence="5">Methyltransferase type 11</fullName>
    </submittedName>
</protein>